<gene>
    <name evidence="2" type="ORF">FB4_2687</name>
</gene>
<reference evidence="2 3" key="1">
    <citation type="journal article" date="2012" name="J. Bacteriol.">
        <title>Draft Genome Sequences for Two Metal-Reducing Pelosinus fermentans Strains Isolated from a Cr(VI)-Contaminated Site and for Type Strain R7.</title>
        <authorList>
            <person name="Brown S.D."/>
            <person name="Podar M."/>
            <person name="Klingeman D.M."/>
            <person name="Johnson C.M."/>
            <person name="Yang Z.K."/>
            <person name="Utturkar S.M."/>
            <person name="Land M.L."/>
            <person name="Mosher J.J."/>
            <person name="Hurt R.A.Jr."/>
            <person name="Phelps T.J."/>
            <person name="Palumbo A.V."/>
            <person name="Arkin A.P."/>
            <person name="Hazen T.C."/>
            <person name="Elias D.A."/>
        </authorList>
    </citation>
    <scope>NUCLEOTIDE SEQUENCE [LARGE SCALE GENOMIC DNA]</scope>
    <source>
        <strain evidence="2 3">B4</strain>
    </source>
</reference>
<dbReference type="RefSeq" id="WP_007932343.1">
    <property type="nucleotide sequence ID" value="NZ_AKVJ01000017.1"/>
</dbReference>
<feature type="transmembrane region" description="Helical" evidence="1">
    <location>
        <begin position="12"/>
        <end position="33"/>
    </location>
</feature>
<keyword evidence="3" id="KW-1185">Reference proteome</keyword>
<accession>I9LG83</accession>
<keyword evidence="1" id="KW-0472">Membrane</keyword>
<dbReference type="AlphaFoldDB" id="I9LG83"/>
<feature type="transmembrane region" description="Helical" evidence="1">
    <location>
        <begin position="39"/>
        <end position="55"/>
    </location>
</feature>
<dbReference type="EMBL" id="AKVJ01000017">
    <property type="protein sequence ID" value="EIW19504.1"/>
    <property type="molecule type" value="Genomic_DNA"/>
</dbReference>
<comment type="caution">
    <text evidence="2">The sequence shown here is derived from an EMBL/GenBank/DDBJ whole genome shotgun (WGS) entry which is preliminary data.</text>
</comment>
<name>I9LG83_9FIRM</name>
<keyword evidence="1" id="KW-1133">Transmembrane helix</keyword>
<dbReference type="OrthoDB" id="1669102at2"/>
<proteinExistence type="predicted"/>
<evidence type="ECO:0000313" key="2">
    <source>
        <dbReference type="EMBL" id="EIW19504.1"/>
    </source>
</evidence>
<protein>
    <submittedName>
        <fullName evidence="2">Uncharacterized protein</fullName>
    </submittedName>
</protein>
<dbReference type="Proteomes" id="UP000004324">
    <property type="component" value="Unassembled WGS sequence"/>
</dbReference>
<dbReference type="PATRIC" id="fig|1149862.3.peg.1235"/>
<evidence type="ECO:0000313" key="3">
    <source>
        <dbReference type="Proteomes" id="UP000004324"/>
    </source>
</evidence>
<sequence length="201" mass="22579">MNENKEKFYQKKWFLWLVIICFFPAGVFLLWKYKHYSKAVRIVITVLIIGLVVFTDKKETPNMQAIEPVKTENVTSSAKESLLHKLTSSDKDKIVIDLRNGGDSSKVKHGQMVIISGEVVAGNGKKGGRNFSTAFGSYESQPFILADKNGREWPIVLAIPSRESVFERKISVKGIVDQEANDPILLDENHTSAIVKAEIIK</sequence>
<organism evidence="2 3">
    <name type="scientific">Pelosinus fermentans B4</name>
    <dbReference type="NCBI Taxonomy" id="1149862"/>
    <lineage>
        <taxon>Bacteria</taxon>
        <taxon>Bacillati</taxon>
        <taxon>Bacillota</taxon>
        <taxon>Negativicutes</taxon>
        <taxon>Selenomonadales</taxon>
        <taxon>Sporomusaceae</taxon>
        <taxon>Pelosinus</taxon>
    </lineage>
</organism>
<keyword evidence="1" id="KW-0812">Transmembrane</keyword>
<evidence type="ECO:0000256" key="1">
    <source>
        <dbReference type="SAM" id="Phobius"/>
    </source>
</evidence>